<gene>
    <name evidence="7" type="ORF">PAA8504_02632</name>
</gene>
<dbReference type="EC" id="2.7.6.2" evidence="5"/>
<dbReference type="AlphaFoldDB" id="A0A2R8BX89"/>
<dbReference type="InterPro" id="IPR006282">
    <property type="entry name" value="Thi_PPkinase"/>
</dbReference>
<dbReference type="RefSeq" id="WP_108894604.1">
    <property type="nucleotide sequence ID" value="NZ_ONZF01000005.1"/>
</dbReference>
<dbReference type="GO" id="GO:0009229">
    <property type="term" value="P:thiamine diphosphate biosynthetic process"/>
    <property type="evidence" value="ECO:0007669"/>
    <property type="project" value="InterPro"/>
</dbReference>
<sequence length="218" mass="23060">MIAPVVRSDTLITLVGGAPVDSQDLEWALSRAPCLVAADGGAASTIAAGRLPQAVMGDMDSVPDSLLNSLPCDRLHHVAEQDSTDFEKCLQRIEAPGILGLGFLGARVDHTLAALACLVRRRTRCLLVGPHDVAFVAPDELTLDLPVGTRLSLFPFGATTGRSTGLRWPIDGLELAPWGRIGTSNEVTGPVTLTAPGLCVLLPREMRDLVLSRLFPAP</sequence>
<dbReference type="SUPFAM" id="SSF63862">
    <property type="entry name" value="Thiamin pyrophosphokinase, substrate-binding domain"/>
    <property type="match status" value="1"/>
</dbReference>
<evidence type="ECO:0000313" key="8">
    <source>
        <dbReference type="Proteomes" id="UP000244912"/>
    </source>
</evidence>
<dbReference type="GO" id="GO:0005524">
    <property type="term" value="F:ATP binding"/>
    <property type="evidence" value="ECO:0007669"/>
    <property type="project" value="UniProtKB-KW"/>
</dbReference>
<dbReference type="InterPro" id="IPR036371">
    <property type="entry name" value="TPK_B1-bd_sf"/>
</dbReference>
<evidence type="ECO:0000259" key="6">
    <source>
        <dbReference type="SMART" id="SM00983"/>
    </source>
</evidence>
<evidence type="ECO:0000256" key="3">
    <source>
        <dbReference type="ARBA" id="ARBA00022777"/>
    </source>
</evidence>
<dbReference type="GO" id="GO:0006772">
    <property type="term" value="P:thiamine metabolic process"/>
    <property type="evidence" value="ECO:0007669"/>
    <property type="project" value="UniProtKB-UniRule"/>
</dbReference>
<dbReference type="PANTHER" id="PTHR41299">
    <property type="entry name" value="THIAMINE PYROPHOSPHOKINASE"/>
    <property type="match status" value="1"/>
</dbReference>
<dbReference type="PANTHER" id="PTHR41299:SF1">
    <property type="entry name" value="THIAMINE PYROPHOSPHOKINASE"/>
    <property type="match status" value="1"/>
</dbReference>
<dbReference type="CDD" id="cd07995">
    <property type="entry name" value="TPK"/>
    <property type="match status" value="1"/>
</dbReference>
<protein>
    <recommendedName>
        <fullName evidence="5">Thiamine diphosphokinase</fullName>
        <ecNumber evidence="5">2.7.6.2</ecNumber>
    </recommendedName>
</protein>
<accession>A0A2R8BX89</accession>
<dbReference type="OrthoDB" id="7057856at2"/>
<keyword evidence="1" id="KW-0808">Transferase</keyword>
<dbReference type="InterPro" id="IPR007371">
    <property type="entry name" value="TPK_catalytic"/>
</dbReference>
<evidence type="ECO:0000256" key="2">
    <source>
        <dbReference type="ARBA" id="ARBA00022741"/>
    </source>
</evidence>
<dbReference type="Pfam" id="PF04265">
    <property type="entry name" value="TPK_B1_binding"/>
    <property type="match status" value="1"/>
</dbReference>
<dbReference type="GO" id="GO:0030975">
    <property type="term" value="F:thiamine binding"/>
    <property type="evidence" value="ECO:0007669"/>
    <property type="project" value="InterPro"/>
</dbReference>
<reference evidence="7 8" key="1">
    <citation type="submission" date="2018-03" db="EMBL/GenBank/DDBJ databases">
        <authorList>
            <person name="Keele B.F."/>
        </authorList>
    </citation>
    <scope>NUCLEOTIDE SEQUENCE [LARGE SCALE GENOMIC DNA]</scope>
    <source>
        <strain evidence="7 8">CECT 8504</strain>
    </source>
</reference>
<dbReference type="InterPro" id="IPR036759">
    <property type="entry name" value="TPK_catalytic_sf"/>
</dbReference>
<feature type="domain" description="Thiamin pyrophosphokinase thiamin-binding" evidence="6">
    <location>
        <begin position="129"/>
        <end position="200"/>
    </location>
</feature>
<proteinExistence type="predicted"/>
<evidence type="ECO:0000256" key="4">
    <source>
        <dbReference type="ARBA" id="ARBA00022840"/>
    </source>
</evidence>
<evidence type="ECO:0000256" key="1">
    <source>
        <dbReference type="ARBA" id="ARBA00022679"/>
    </source>
</evidence>
<keyword evidence="4" id="KW-0067">ATP-binding</keyword>
<dbReference type="InterPro" id="IPR007373">
    <property type="entry name" value="Thiamin_PyroPKinase_B1-bd"/>
</dbReference>
<dbReference type="Pfam" id="PF04263">
    <property type="entry name" value="TPK_catalytic"/>
    <property type="match status" value="1"/>
</dbReference>
<dbReference type="GO" id="GO:0016301">
    <property type="term" value="F:kinase activity"/>
    <property type="evidence" value="ECO:0007669"/>
    <property type="project" value="UniProtKB-KW"/>
</dbReference>
<dbReference type="EMBL" id="ONZF01000005">
    <property type="protein sequence ID" value="SPJ24794.1"/>
    <property type="molecule type" value="Genomic_DNA"/>
</dbReference>
<evidence type="ECO:0000256" key="5">
    <source>
        <dbReference type="NCBIfam" id="TIGR01378"/>
    </source>
</evidence>
<keyword evidence="3" id="KW-0418">Kinase</keyword>
<dbReference type="SUPFAM" id="SSF63999">
    <property type="entry name" value="Thiamin pyrophosphokinase, catalytic domain"/>
    <property type="match status" value="1"/>
</dbReference>
<dbReference type="InterPro" id="IPR053149">
    <property type="entry name" value="TPK"/>
</dbReference>
<evidence type="ECO:0000313" key="7">
    <source>
        <dbReference type="EMBL" id="SPJ24794.1"/>
    </source>
</evidence>
<dbReference type="Proteomes" id="UP000244912">
    <property type="component" value="Unassembled WGS sequence"/>
</dbReference>
<keyword evidence="2" id="KW-0547">Nucleotide-binding</keyword>
<dbReference type="NCBIfam" id="TIGR01378">
    <property type="entry name" value="thi_PPkinase"/>
    <property type="match status" value="1"/>
</dbReference>
<dbReference type="Gene3D" id="3.40.50.10240">
    <property type="entry name" value="Thiamin pyrophosphokinase, catalytic domain"/>
    <property type="match status" value="1"/>
</dbReference>
<keyword evidence="8" id="KW-1185">Reference proteome</keyword>
<organism evidence="7 8">
    <name type="scientific">Palleronia abyssalis</name>
    <dbReference type="NCBI Taxonomy" id="1501240"/>
    <lineage>
        <taxon>Bacteria</taxon>
        <taxon>Pseudomonadati</taxon>
        <taxon>Pseudomonadota</taxon>
        <taxon>Alphaproteobacteria</taxon>
        <taxon>Rhodobacterales</taxon>
        <taxon>Roseobacteraceae</taxon>
        <taxon>Palleronia</taxon>
    </lineage>
</organism>
<name>A0A2R8BX89_9RHOB</name>
<dbReference type="SMART" id="SM00983">
    <property type="entry name" value="TPK_B1_binding"/>
    <property type="match status" value="1"/>
</dbReference>
<dbReference type="GO" id="GO:0004788">
    <property type="term" value="F:thiamine diphosphokinase activity"/>
    <property type="evidence" value="ECO:0007669"/>
    <property type="project" value="UniProtKB-UniRule"/>
</dbReference>